<dbReference type="GO" id="GO:0003700">
    <property type="term" value="F:DNA-binding transcription factor activity"/>
    <property type="evidence" value="ECO:0007669"/>
    <property type="project" value="InterPro"/>
</dbReference>
<feature type="domain" description="RNA polymerase sigma-70 region 2" evidence="1">
    <location>
        <begin position="2"/>
        <end position="46"/>
    </location>
</feature>
<sequence length="48" mass="5442">MLAVCFRYTGDMEAAHDVLHDGFIKIFTNFSFRGEASLGTWVTRVMVT</sequence>
<comment type="caution">
    <text evidence="2">The sequence shown here is derived from an EMBL/GenBank/DDBJ whole genome shotgun (WGS) entry which is preliminary data.</text>
</comment>
<evidence type="ECO:0000313" key="3">
    <source>
        <dbReference type="Proteomes" id="UP000020773"/>
    </source>
</evidence>
<dbReference type="SUPFAM" id="SSF88946">
    <property type="entry name" value="Sigma2 domain of RNA polymerase sigma factors"/>
    <property type="match status" value="1"/>
</dbReference>
<dbReference type="AlphaFoldDB" id="A0A015XFM7"/>
<proteinExistence type="predicted"/>
<dbReference type="InterPro" id="IPR007627">
    <property type="entry name" value="RNA_pol_sigma70_r2"/>
</dbReference>
<dbReference type="Pfam" id="PF04542">
    <property type="entry name" value="Sigma70_r2"/>
    <property type="match status" value="1"/>
</dbReference>
<reference evidence="2 3" key="1">
    <citation type="submission" date="2014-02" db="EMBL/GenBank/DDBJ databases">
        <authorList>
            <person name="Sears C."/>
            <person name="Carroll K."/>
            <person name="Sack B.R."/>
            <person name="Qadri F."/>
            <person name="Myers L.L."/>
            <person name="Chung G.-T."/>
            <person name="Escheverria P."/>
            <person name="Fraser C.M."/>
            <person name="Sadzewicz L."/>
            <person name="Shefchek K.A."/>
            <person name="Tallon L."/>
            <person name="Das S.P."/>
            <person name="Daugherty S."/>
            <person name="Mongodin E.F."/>
        </authorList>
    </citation>
    <scope>NUCLEOTIDE SEQUENCE [LARGE SCALE GENOMIC DNA]</scope>
    <source>
        <strain evidence="3">3998T(B)3</strain>
    </source>
</reference>
<dbReference type="InterPro" id="IPR013325">
    <property type="entry name" value="RNA_pol_sigma_r2"/>
</dbReference>
<accession>A0A015XFM7</accession>
<protein>
    <submittedName>
        <fullName evidence="2">Sigma-70 region 2 family protein</fullName>
    </submittedName>
</protein>
<dbReference type="EMBL" id="JGDB01000052">
    <property type="protein sequence ID" value="EXY91425.1"/>
    <property type="molecule type" value="Genomic_DNA"/>
</dbReference>
<gene>
    <name evidence="2" type="ORF">M125_1878</name>
</gene>
<name>A0A015XFM7_BACFG</name>
<dbReference type="GO" id="GO:0006352">
    <property type="term" value="P:DNA-templated transcription initiation"/>
    <property type="evidence" value="ECO:0007669"/>
    <property type="project" value="InterPro"/>
</dbReference>
<dbReference type="PATRIC" id="fig|1339316.3.peg.1817"/>
<evidence type="ECO:0000313" key="2">
    <source>
        <dbReference type="EMBL" id="EXY91425.1"/>
    </source>
</evidence>
<dbReference type="Gene3D" id="1.10.1740.10">
    <property type="match status" value="1"/>
</dbReference>
<organism evidence="2 3">
    <name type="scientific">Bacteroides fragilis str. 3998T(B)3</name>
    <dbReference type="NCBI Taxonomy" id="1339316"/>
    <lineage>
        <taxon>Bacteria</taxon>
        <taxon>Pseudomonadati</taxon>
        <taxon>Bacteroidota</taxon>
        <taxon>Bacteroidia</taxon>
        <taxon>Bacteroidales</taxon>
        <taxon>Bacteroidaceae</taxon>
        <taxon>Bacteroides</taxon>
    </lineage>
</organism>
<dbReference type="Proteomes" id="UP000020773">
    <property type="component" value="Unassembled WGS sequence"/>
</dbReference>
<evidence type="ECO:0000259" key="1">
    <source>
        <dbReference type="Pfam" id="PF04542"/>
    </source>
</evidence>